<dbReference type="Gene3D" id="3.15.10.30">
    <property type="entry name" value="Haemolymph juvenile hormone binding protein"/>
    <property type="match status" value="2"/>
</dbReference>
<gene>
    <name evidence="2" type="ORF">DIATSA_LOCUS1121</name>
</gene>
<dbReference type="Proteomes" id="UP001153714">
    <property type="component" value="Chromosome 10"/>
</dbReference>
<dbReference type="PANTHER" id="PTHR11008:SF9">
    <property type="entry name" value="PROTEIN TAKEOUT-LIKE PROTEIN"/>
    <property type="match status" value="1"/>
</dbReference>
<name>A0A9N9N3A0_9NEOP</name>
<keyword evidence="1" id="KW-0732">Signal</keyword>
<proteinExistence type="predicted"/>
<dbReference type="InterPro" id="IPR010562">
    <property type="entry name" value="Haemolymph_juvenile_hormone-bd"/>
</dbReference>
<dbReference type="AlphaFoldDB" id="A0A9N9N3A0"/>
<reference evidence="2" key="1">
    <citation type="submission" date="2021-12" db="EMBL/GenBank/DDBJ databases">
        <authorList>
            <person name="King R."/>
        </authorList>
    </citation>
    <scope>NUCLEOTIDE SEQUENCE</scope>
</reference>
<evidence type="ECO:0000256" key="1">
    <source>
        <dbReference type="SAM" id="SignalP"/>
    </source>
</evidence>
<feature type="chain" id="PRO_5040345655" evidence="1">
    <location>
        <begin position="20"/>
        <end position="521"/>
    </location>
</feature>
<evidence type="ECO:0000313" key="2">
    <source>
        <dbReference type="EMBL" id="CAG9782893.1"/>
    </source>
</evidence>
<keyword evidence="3" id="KW-1185">Reference proteome</keyword>
<feature type="signal peptide" evidence="1">
    <location>
        <begin position="1"/>
        <end position="19"/>
    </location>
</feature>
<dbReference type="InterPro" id="IPR038606">
    <property type="entry name" value="To_sf"/>
</dbReference>
<sequence length="521" mass="57369">MRSVLLAFVAVVLLGISVGEDAKPKNSLEDDVLSLLTKWRRGERGPFSFPLPSLDVLITPPVNGNYEGYGAKIKYSTNELSITGLKNFSVDQIDISASQLKASGVITLPAISVSSDKYSISGKALWFVPIDGSGTMFTTIRNIQLNITIQMRYNSALMWVDLSKLSFSIGGVKANLENGPTTIATLLNKSGVSIIHSYHDDIVKAVQGLMIPAIDDFLKGNDIVTPDQLFKLLNYTETPPPPPTKMRVVYLILLSVSVVLAKATPINNVDNLNGLTITQNVGDLEFYTSFLEQDSEIEDYLSEYFNTLDIKQRNAIADTITDALNGFRDVIANGNDYLPPLDPFVVDHIGPFLYTAIGVRASGDIHNLRAEGLQWFTVDHVTFNPLWLSFGIQMTIPRITITGRYGARATVFLINHNAGGNFRIFAHSIVVGVDTRLGATIRGQLFLRELDIKIDIHDTLISIEGMTGSSLINAFINSFVQSITQEVIQNELQTVSQLLSEELFDVINDFLADYSLADIRI</sequence>
<evidence type="ECO:0000313" key="3">
    <source>
        <dbReference type="Proteomes" id="UP001153714"/>
    </source>
</evidence>
<organism evidence="2 3">
    <name type="scientific">Diatraea saccharalis</name>
    <name type="common">sugarcane borer</name>
    <dbReference type="NCBI Taxonomy" id="40085"/>
    <lineage>
        <taxon>Eukaryota</taxon>
        <taxon>Metazoa</taxon>
        <taxon>Ecdysozoa</taxon>
        <taxon>Arthropoda</taxon>
        <taxon>Hexapoda</taxon>
        <taxon>Insecta</taxon>
        <taxon>Pterygota</taxon>
        <taxon>Neoptera</taxon>
        <taxon>Endopterygota</taxon>
        <taxon>Lepidoptera</taxon>
        <taxon>Glossata</taxon>
        <taxon>Ditrysia</taxon>
        <taxon>Pyraloidea</taxon>
        <taxon>Crambidae</taxon>
        <taxon>Crambinae</taxon>
        <taxon>Diatraea</taxon>
    </lineage>
</organism>
<protein>
    <submittedName>
        <fullName evidence="2">Uncharacterized protein</fullName>
    </submittedName>
</protein>
<dbReference type="Pfam" id="PF06585">
    <property type="entry name" value="JHBP"/>
    <property type="match status" value="2"/>
</dbReference>
<dbReference type="SMART" id="SM00700">
    <property type="entry name" value="JHBP"/>
    <property type="match status" value="1"/>
</dbReference>
<dbReference type="PANTHER" id="PTHR11008">
    <property type="entry name" value="PROTEIN TAKEOUT-LIKE PROTEIN"/>
    <property type="match status" value="1"/>
</dbReference>
<reference evidence="2" key="2">
    <citation type="submission" date="2022-10" db="EMBL/GenBank/DDBJ databases">
        <authorList>
            <consortium name="ENA_rothamsted_submissions"/>
            <consortium name="culmorum"/>
            <person name="King R."/>
        </authorList>
    </citation>
    <scope>NUCLEOTIDE SEQUENCE</scope>
</reference>
<accession>A0A9N9N3A0</accession>
<dbReference type="OrthoDB" id="7171891at2759"/>
<dbReference type="EMBL" id="OU893341">
    <property type="protein sequence ID" value="CAG9782893.1"/>
    <property type="molecule type" value="Genomic_DNA"/>
</dbReference>